<reference evidence="1 2" key="1">
    <citation type="submission" date="2021-07" db="EMBL/GenBank/DDBJ databases">
        <title>Flavobacterium sp. nov. isolated from sediment on the Taihu Lake.</title>
        <authorList>
            <person name="Qu J.-H."/>
        </authorList>
    </citation>
    <scope>NUCLEOTIDE SEQUENCE [LARGE SCALE GENOMIC DNA]</scope>
    <source>
        <strain evidence="1 2">NAS39</strain>
    </source>
</reference>
<organism evidence="1 2">
    <name type="scientific">Flavobacterium taihuense</name>
    <dbReference type="NCBI Taxonomy" id="2857508"/>
    <lineage>
        <taxon>Bacteria</taxon>
        <taxon>Pseudomonadati</taxon>
        <taxon>Bacteroidota</taxon>
        <taxon>Flavobacteriia</taxon>
        <taxon>Flavobacteriales</taxon>
        <taxon>Flavobacteriaceae</taxon>
        <taxon>Flavobacterium</taxon>
    </lineage>
</organism>
<protein>
    <submittedName>
        <fullName evidence="1">Lipid A deacylase LpxR family protein</fullName>
    </submittedName>
</protein>
<dbReference type="EMBL" id="JAHWYN010000007">
    <property type="protein sequence ID" value="MBW4360808.1"/>
    <property type="molecule type" value="Genomic_DNA"/>
</dbReference>
<dbReference type="InterPro" id="IPR018707">
    <property type="entry name" value="LpxR"/>
</dbReference>
<accession>A0ABS6XVW9</accession>
<evidence type="ECO:0000313" key="2">
    <source>
        <dbReference type="Proteomes" id="UP000812031"/>
    </source>
</evidence>
<gene>
    <name evidence="1" type="ORF">KZH69_09960</name>
</gene>
<keyword evidence="2" id="KW-1185">Reference proteome</keyword>
<dbReference type="Pfam" id="PF09982">
    <property type="entry name" value="LpxR"/>
    <property type="match status" value="1"/>
</dbReference>
<comment type="caution">
    <text evidence="1">The sequence shown here is derived from an EMBL/GenBank/DDBJ whole genome shotgun (WGS) entry which is preliminary data.</text>
</comment>
<sequence>MLFWIKENKKYYTIYLLFFSLLSFSQRIDNTASFRDMNNNHYFRYNYDNDFFANTDYYYTQGHNFELVSPRLFKNPINKIFVKLKNSKQKYGLLFEQIGFTPTSLKSDEILYDDRPFAAAAMLKSFLISTDTIHKSIFSSTLSFGIIGPFTSGKEIQTMIHKYIGAEIPLGWQYQIENDAILNYEISYEKQLYRLNNLFALHANAKLRLGTMNTNMSGGVTTTFGKTNSPFISIENKNNFQIYGYWQGLITAIGYDASLQGGLFNPNSLYVITDSNIERVTFQKNFGIVLRSKTFYLEYYRSWLSKEFETGRTHSWGGFRIGFTL</sequence>
<evidence type="ECO:0000313" key="1">
    <source>
        <dbReference type="EMBL" id="MBW4360808.1"/>
    </source>
</evidence>
<dbReference type="Proteomes" id="UP000812031">
    <property type="component" value="Unassembled WGS sequence"/>
</dbReference>
<proteinExistence type="predicted"/>
<name>A0ABS6XVW9_9FLAO</name>